<accession>A0ABY9YPQ4</accession>
<dbReference type="Proteomes" id="UP001302072">
    <property type="component" value="Chromosome"/>
</dbReference>
<keyword evidence="3" id="KW-1185">Reference proteome</keyword>
<reference evidence="2 3" key="1">
    <citation type="submission" date="2022-12" db="EMBL/GenBank/DDBJ databases">
        <title>Two new species, Stenotrophomonas aracearum and Stenotrophomonas oahuensis, isolated from Anthurium (Araceae family) in Hawaii.</title>
        <authorList>
            <person name="Chunag S.C."/>
            <person name="Dobhal S."/>
            <person name="Alvarez A."/>
            <person name="Arif M."/>
        </authorList>
    </citation>
    <scope>NUCLEOTIDE SEQUENCE [LARGE SCALE GENOMIC DNA]</scope>
    <source>
        <strain evidence="2 3">A5586</strain>
    </source>
</reference>
<proteinExistence type="predicted"/>
<feature type="signal peptide" evidence="1">
    <location>
        <begin position="1"/>
        <end position="15"/>
    </location>
</feature>
<organism evidence="2 3">
    <name type="scientific">Stenotrophomonas oahuensis</name>
    <dbReference type="NCBI Taxonomy" id="3003271"/>
    <lineage>
        <taxon>Bacteria</taxon>
        <taxon>Pseudomonadati</taxon>
        <taxon>Pseudomonadota</taxon>
        <taxon>Gammaproteobacteria</taxon>
        <taxon>Lysobacterales</taxon>
        <taxon>Lysobacteraceae</taxon>
        <taxon>Stenotrophomonas</taxon>
    </lineage>
</organism>
<keyword evidence="1" id="KW-0732">Signal</keyword>
<gene>
    <name evidence="2" type="ORF">PDM29_17975</name>
</gene>
<evidence type="ECO:0000313" key="3">
    <source>
        <dbReference type="Proteomes" id="UP001302072"/>
    </source>
</evidence>
<protein>
    <submittedName>
        <fullName evidence="2">Uncharacterized protein</fullName>
    </submittedName>
</protein>
<evidence type="ECO:0000256" key="1">
    <source>
        <dbReference type="SAM" id="SignalP"/>
    </source>
</evidence>
<dbReference type="RefSeq" id="WP_311191404.1">
    <property type="nucleotide sequence ID" value="NZ_CP115541.1"/>
</dbReference>
<evidence type="ECO:0000313" key="2">
    <source>
        <dbReference type="EMBL" id="WNH52199.1"/>
    </source>
</evidence>
<sequence length="254" mass="28041">MRCLLLCCLPLTAVGAPLLRFEGVAATADGAVAYREVHWQQGSGEGAQRLVQYLCPDGQPFARKEMPATPRPLARGYTLQDRRSGQLAQVRVSSDMVGIDWKEDAQARAQLHRIALPADAVVDAGFDAAVRAHWQSLLQGTPLRLPFLVPGRGRFYPVTVVHRGPVRWQGQTAQTFEVRLDTWYGGLAPRLSLVYSGADRRLLEFRGTSNLRDAAGKYSSVVVRFNEPARAQPMERWDAVLRQPLVANCPADAP</sequence>
<feature type="chain" id="PRO_5045937845" evidence="1">
    <location>
        <begin position="16"/>
        <end position="254"/>
    </location>
</feature>
<dbReference type="EMBL" id="CP115541">
    <property type="protein sequence ID" value="WNH52199.1"/>
    <property type="molecule type" value="Genomic_DNA"/>
</dbReference>
<name>A0ABY9YPQ4_9GAMM</name>